<protein>
    <submittedName>
        <fullName evidence="2">Uncharacterized protein LOC103515747</fullName>
    </submittedName>
</protein>
<reference evidence="2" key="1">
    <citation type="submission" date="2025-08" db="UniProtKB">
        <authorList>
            <consortium name="RefSeq"/>
        </authorList>
    </citation>
    <scope>IDENTIFICATION</scope>
</reference>
<accession>A0A3Q0JB16</accession>
<organism evidence="1 2">
    <name type="scientific">Diaphorina citri</name>
    <name type="common">Asian citrus psyllid</name>
    <dbReference type="NCBI Taxonomy" id="121845"/>
    <lineage>
        <taxon>Eukaryota</taxon>
        <taxon>Metazoa</taxon>
        <taxon>Ecdysozoa</taxon>
        <taxon>Arthropoda</taxon>
        <taxon>Hexapoda</taxon>
        <taxon>Insecta</taxon>
        <taxon>Pterygota</taxon>
        <taxon>Neoptera</taxon>
        <taxon>Paraneoptera</taxon>
        <taxon>Hemiptera</taxon>
        <taxon>Sternorrhyncha</taxon>
        <taxon>Psylloidea</taxon>
        <taxon>Psyllidae</taxon>
        <taxon>Diaphorininae</taxon>
        <taxon>Diaphorina</taxon>
    </lineage>
</organism>
<evidence type="ECO:0000313" key="2">
    <source>
        <dbReference type="RefSeq" id="XP_026684143.1"/>
    </source>
</evidence>
<keyword evidence="1" id="KW-1185">Reference proteome</keyword>
<name>A0A3Q0JB16_DIACI</name>
<sequence>MVNRLSEKLLYSYRLSLYKFLKIDPGVDESQVVDITQTDIQAHFTAFMSRICMLKQCLEKIFADHPEPATILPTNIYLKQLLFILNQRDPEPITLSELLTSLQDSKFYRELSVGLAQFVELSTHYELLTPMVKHFL</sequence>
<dbReference type="PaxDb" id="121845-A0A3Q0JB16"/>
<dbReference type="GeneID" id="103515747"/>
<gene>
    <name evidence="2" type="primary">LOC103515747</name>
</gene>
<dbReference type="AlphaFoldDB" id="A0A3Q0JB16"/>
<evidence type="ECO:0000313" key="1">
    <source>
        <dbReference type="Proteomes" id="UP000079169"/>
    </source>
</evidence>
<dbReference type="Proteomes" id="UP000079169">
    <property type="component" value="Unplaced"/>
</dbReference>
<proteinExistence type="predicted"/>
<dbReference type="RefSeq" id="XP_026684143.1">
    <property type="nucleotide sequence ID" value="XM_026828342.1"/>
</dbReference>
<dbReference type="KEGG" id="dci:103515747"/>